<comment type="subunit">
    <text evidence="3">Heterodimer of an alpha and a beta subunit.</text>
</comment>
<evidence type="ECO:0000256" key="6">
    <source>
        <dbReference type="ARBA" id="ARBA00022982"/>
    </source>
</evidence>
<evidence type="ECO:0000256" key="3">
    <source>
        <dbReference type="ARBA" id="ARBA00011355"/>
    </source>
</evidence>
<evidence type="ECO:0000313" key="10">
    <source>
        <dbReference type="Proteomes" id="UP001595839"/>
    </source>
</evidence>
<evidence type="ECO:0000256" key="1">
    <source>
        <dbReference type="ARBA" id="ARBA00001974"/>
    </source>
</evidence>
<dbReference type="PANTHER" id="PTHR21294">
    <property type="entry name" value="ELECTRON TRANSFER FLAVOPROTEIN BETA-SUBUNIT"/>
    <property type="match status" value="1"/>
</dbReference>
<dbReference type="SMART" id="SM00893">
    <property type="entry name" value="ETF"/>
    <property type="match status" value="1"/>
</dbReference>
<keyword evidence="5" id="KW-0813">Transport</keyword>
<keyword evidence="10" id="KW-1185">Reference proteome</keyword>
<dbReference type="PIRSF" id="PIRSF000090">
    <property type="entry name" value="Beta-ETF"/>
    <property type="match status" value="1"/>
</dbReference>
<evidence type="ECO:0000256" key="2">
    <source>
        <dbReference type="ARBA" id="ARBA00007557"/>
    </source>
</evidence>
<name>A0ABV9AU06_9ACTN</name>
<evidence type="ECO:0000256" key="5">
    <source>
        <dbReference type="ARBA" id="ARBA00022448"/>
    </source>
</evidence>
<dbReference type="Pfam" id="PF01012">
    <property type="entry name" value="ETF"/>
    <property type="match status" value="1"/>
</dbReference>
<keyword evidence="6" id="KW-0249">Electron transport</keyword>
<dbReference type="InterPro" id="IPR012255">
    <property type="entry name" value="ETF_b"/>
</dbReference>
<comment type="similarity">
    <text evidence="2">Belongs to the ETF beta-subunit/FixA family.</text>
</comment>
<evidence type="ECO:0000259" key="8">
    <source>
        <dbReference type="SMART" id="SM00893"/>
    </source>
</evidence>
<evidence type="ECO:0000256" key="7">
    <source>
        <dbReference type="ARBA" id="ARBA00025649"/>
    </source>
</evidence>
<feature type="domain" description="Electron transfer flavoprotein alpha/beta-subunit N-terminal" evidence="8">
    <location>
        <begin position="16"/>
        <end position="208"/>
    </location>
</feature>
<comment type="caution">
    <text evidence="9">The sequence shown here is derived from an EMBL/GenBank/DDBJ whole genome shotgun (WGS) entry which is preliminary data.</text>
</comment>
<dbReference type="PANTHER" id="PTHR21294:SF8">
    <property type="entry name" value="ELECTRON TRANSFER FLAVOPROTEIN SUBUNIT BETA"/>
    <property type="match status" value="1"/>
</dbReference>
<dbReference type="InterPro" id="IPR033948">
    <property type="entry name" value="ETF_beta_N"/>
</dbReference>
<gene>
    <name evidence="9" type="ORF">ACFPIH_28520</name>
</gene>
<dbReference type="Gene3D" id="3.40.50.620">
    <property type="entry name" value="HUPs"/>
    <property type="match status" value="1"/>
</dbReference>
<reference evidence="10" key="1">
    <citation type="journal article" date="2019" name="Int. J. Syst. Evol. Microbiol.">
        <title>The Global Catalogue of Microorganisms (GCM) 10K type strain sequencing project: providing services to taxonomists for standard genome sequencing and annotation.</title>
        <authorList>
            <consortium name="The Broad Institute Genomics Platform"/>
            <consortium name="The Broad Institute Genome Sequencing Center for Infectious Disease"/>
            <person name="Wu L."/>
            <person name="Ma J."/>
        </authorList>
    </citation>
    <scope>NUCLEOTIDE SEQUENCE [LARGE SCALE GENOMIC DNA]</scope>
    <source>
        <strain evidence="10">CGMCC 4.7177</strain>
    </source>
</reference>
<organism evidence="9 10">
    <name type="scientific">Streptomyces vulcanius</name>
    <dbReference type="NCBI Taxonomy" id="1441876"/>
    <lineage>
        <taxon>Bacteria</taxon>
        <taxon>Bacillati</taxon>
        <taxon>Actinomycetota</taxon>
        <taxon>Actinomycetes</taxon>
        <taxon>Kitasatosporales</taxon>
        <taxon>Streptomycetaceae</taxon>
        <taxon>Streptomyces</taxon>
    </lineage>
</organism>
<evidence type="ECO:0000313" key="9">
    <source>
        <dbReference type="EMBL" id="MFC4503414.1"/>
    </source>
</evidence>
<comment type="cofactor">
    <cofactor evidence="1">
        <name>FAD</name>
        <dbReference type="ChEBI" id="CHEBI:57692"/>
    </cofactor>
</comment>
<dbReference type="SUPFAM" id="SSF52402">
    <property type="entry name" value="Adenine nucleotide alpha hydrolases-like"/>
    <property type="match status" value="1"/>
</dbReference>
<protein>
    <recommendedName>
        <fullName evidence="4">Electron transfer flavoprotein subunit beta</fullName>
    </recommendedName>
</protein>
<dbReference type="EMBL" id="JBHSFK010000020">
    <property type="protein sequence ID" value="MFC4503414.1"/>
    <property type="molecule type" value="Genomic_DNA"/>
</dbReference>
<sequence>MKHVPDATADRTFAEDGRTDRASVDSLLSELDEYAVEQALRIAESGTDAEITFLTVGPDDARDALRKALAMGGDGAVHVSDEAIGGSDAFGTSLVLARAIEQTGFDLVLCGMASTDGTTGVVPALLAERLGVPAVTHVEELSVSVEDGTVTGRREGDGASVRVRGTLPAVVSVTDRSGDARYPSFKGIMAAKKKPVRTTDLDGLGLSADQVGTAGARSAVDQASRRPPRAQGEIVTDDGEAGVALAGFLAHGKFV</sequence>
<accession>A0ABV9AU06</accession>
<dbReference type="InterPro" id="IPR014730">
    <property type="entry name" value="ETF_a/b_N"/>
</dbReference>
<dbReference type="CDD" id="cd01714">
    <property type="entry name" value="ETF_beta"/>
    <property type="match status" value="1"/>
</dbReference>
<evidence type="ECO:0000256" key="4">
    <source>
        <dbReference type="ARBA" id="ARBA00016797"/>
    </source>
</evidence>
<dbReference type="RefSeq" id="WP_381178102.1">
    <property type="nucleotide sequence ID" value="NZ_JBHSFK010000020.1"/>
</dbReference>
<comment type="function">
    <text evidence="7">The electron transfer flavoprotein serves as a specific electron acceptor for other dehydrogenases. It transfers the electrons to the main respiratory chain via ETF-ubiquinone oxidoreductase (ETF dehydrogenase).</text>
</comment>
<dbReference type="InterPro" id="IPR014729">
    <property type="entry name" value="Rossmann-like_a/b/a_fold"/>
</dbReference>
<dbReference type="Proteomes" id="UP001595839">
    <property type="component" value="Unassembled WGS sequence"/>
</dbReference>
<proteinExistence type="inferred from homology"/>